<feature type="transmembrane region" description="Helical" evidence="5">
    <location>
        <begin position="134"/>
        <end position="154"/>
    </location>
</feature>
<comment type="caution">
    <text evidence="6">The sequence shown here is derived from an EMBL/GenBank/DDBJ whole genome shotgun (WGS) entry which is preliminary data.</text>
</comment>
<name>A0A7W7KMF3_PSENT</name>
<dbReference type="PANTHER" id="PTHR23537">
    <property type="match status" value="1"/>
</dbReference>
<dbReference type="AlphaFoldDB" id="A0A7W7KMF3"/>
<evidence type="ECO:0000256" key="3">
    <source>
        <dbReference type="ARBA" id="ARBA00022989"/>
    </source>
</evidence>
<feature type="transmembrane region" description="Helical" evidence="5">
    <location>
        <begin position="268"/>
        <end position="285"/>
    </location>
</feature>
<organism evidence="6 7">
    <name type="scientific">Pseudomonas nitroreducens</name>
    <dbReference type="NCBI Taxonomy" id="46680"/>
    <lineage>
        <taxon>Bacteria</taxon>
        <taxon>Pseudomonadati</taxon>
        <taxon>Pseudomonadota</taxon>
        <taxon>Gammaproteobacteria</taxon>
        <taxon>Pseudomonadales</taxon>
        <taxon>Pseudomonadaceae</taxon>
        <taxon>Pseudomonas</taxon>
    </lineage>
</organism>
<keyword evidence="4 5" id="KW-0472">Membrane</keyword>
<dbReference type="EMBL" id="JACHLI010000015">
    <property type="protein sequence ID" value="MBB4864958.1"/>
    <property type="molecule type" value="Genomic_DNA"/>
</dbReference>
<dbReference type="GO" id="GO:0005886">
    <property type="term" value="C:plasma membrane"/>
    <property type="evidence" value="ECO:0007669"/>
    <property type="project" value="TreeGrafter"/>
</dbReference>
<dbReference type="InterPro" id="IPR010645">
    <property type="entry name" value="MFS_4"/>
</dbReference>
<proteinExistence type="predicted"/>
<dbReference type="PANTHER" id="PTHR23537:SF1">
    <property type="entry name" value="SUGAR TRANSPORTER"/>
    <property type="match status" value="1"/>
</dbReference>
<evidence type="ECO:0000256" key="1">
    <source>
        <dbReference type="ARBA" id="ARBA00004141"/>
    </source>
</evidence>
<gene>
    <name evidence="6" type="ORF">HNP46_003834</name>
</gene>
<dbReference type="InterPro" id="IPR001958">
    <property type="entry name" value="Tet-R_TetA/multi-R_MdtG-like"/>
</dbReference>
<feature type="transmembrane region" description="Helical" evidence="5">
    <location>
        <begin position="72"/>
        <end position="92"/>
    </location>
</feature>
<evidence type="ECO:0000313" key="6">
    <source>
        <dbReference type="EMBL" id="MBB4864958.1"/>
    </source>
</evidence>
<dbReference type="SUPFAM" id="SSF103473">
    <property type="entry name" value="MFS general substrate transporter"/>
    <property type="match status" value="1"/>
</dbReference>
<protein>
    <submittedName>
        <fullName evidence="6">MFS family permease</fullName>
    </submittedName>
</protein>
<feature type="transmembrane region" description="Helical" evidence="5">
    <location>
        <begin position="353"/>
        <end position="373"/>
    </location>
</feature>
<dbReference type="GO" id="GO:0022857">
    <property type="term" value="F:transmembrane transporter activity"/>
    <property type="evidence" value="ECO:0007669"/>
    <property type="project" value="InterPro"/>
</dbReference>
<keyword evidence="2 5" id="KW-0812">Transmembrane</keyword>
<feature type="transmembrane region" description="Helical" evidence="5">
    <location>
        <begin position="98"/>
        <end position="122"/>
    </location>
</feature>
<dbReference type="Gene3D" id="1.20.1250.20">
    <property type="entry name" value="MFS general substrate transporter like domains"/>
    <property type="match status" value="1"/>
</dbReference>
<dbReference type="RefSeq" id="WP_184591906.1">
    <property type="nucleotide sequence ID" value="NZ_JACHLI010000015.1"/>
</dbReference>
<feature type="transmembrane region" description="Helical" evidence="5">
    <location>
        <begin position="239"/>
        <end position="256"/>
    </location>
</feature>
<accession>A0A7W7KMF3</accession>
<evidence type="ECO:0000313" key="7">
    <source>
        <dbReference type="Proteomes" id="UP000566995"/>
    </source>
</evidence>
<dbReference type="Pfam" id="PF06779">
    <property type="entry name" value="MFS_4"/>
    <property type="match status" value="1"/>
</dbReference>
<evidence type="ECO:0000256" key="5">
    <source>
        <dbReference type="SAM" id="Phobius"/>
    </source>
</evidence>
<dbReference type="PRINTS" id="PR01035">
    <property type="entry name" value="TCRTETA"/>
</dbReference>
<evidence type="ECO:0000256" key="2">
    <source>
        <dbReference type="ARBA" id="ARBA00022692"/>
    </source>
</evidence>
<dbReference type="Proteomes" id="UP000566995">
    <property type="component" value="Unassembled WGS sequence"/>
</dbReference>
<feature type="transmembrane region" description="Helical" evidence="5">
    <location>
        <begin position="291"/>
        <end position="314"/>
    </location>
</feature>
<dbReference type="InterPro" id="IPR036259">
    <property type="entry name" value="MFS_trans_sf"/>
</dbReference>
<feature type="transmembrane region" description="Helical" evidence="5">
    <location>
        <begin position="160"/>
        <end position="181"/>
    </location>
</feature>
<feature type="transmembrane region" description="Helical" evidence="5">
    <location>
        <begin position="40"/>
        <end position="65"/>
    </location>
</feature>
<sequence length="401" mass="40558">MNRTRRLPAALSAALILAVGMGFGRFAFTGLYPLMVRDGVLSVTGGSLAASANYAGYLLGALLLARSQERHAARICVIALIGTLATLAAMAVPAPAWFAIGVRLLAGVLSAMALVSAAQWLLQSMGESHGAPMMFAGVGVGILVSAELIAAGNAFGLGSAAIWCVLALAGLVLSLLAAPALGRDGPSAAQQSATGTGPAPELSAPIILLVYGLAGFGYIITATYLPLLMKSGLGAIDPLQVWAAFGLGAAPSCFLWHRLHLKLGGRRALALNLLVQAIGVMLPALGDSALLYLGSAVLVGGSFMGTVTIAMPAARAVAAQVRFNMLAAMTALYGVGQIVGPLAASALRGLTGSFIPALGAAASALLVGALCCLPLRRGESCRSEGDAIVIAREQPQHRGCR</sequence>
<comment type="subcellular location">
    <subcellularLocation>
        <location evidence="1">Membrane</location>
        <topology evidence="1">Multi-pass membrane protein</topology>
    </subcellularLocation>
</comment>
<reference evidence="6 7" key="1">
    <citation type="submission" date="2020-08" db="EMBL/GenBank/DDBJ databases">
        <title>Functional genomics of gut bacteria from endangered species of beetles.</title>
        <authorList>
            <person name="Carlos-Shanley C."/>
        </authorList>
    </citation>
    <scope>NUCLEOTIDE SEQUENCE [LARGE SCALE GENOMIC DNA]</scope>
    <source>
        <strain evidence="6 7">S00179</strain>
    </source>
</reference>
<evidence type="ECO:0000256" key="4">
    <source>
        <dbReference type="ARBA" id="ARBA00023136"/>
    </source>
</evidence>
<keyword evidence="3 5" id="KW-1133">Transmembrane helix</keyword>
<feature type="transmembrane region" description="Helical" evidence="5">
    <location>
        <begin position="202"/>
        <end position="227"/>
    </location>
</feature>
<feature type="transmembrane region" description="Helical" evidence="5">
    <location>
        <begin position="326"/>
        <end position="347"/>
    </location>
</feature>